<proteinExistence type="predicted"/>
<evidence type="ECO:0000313" key="2">
    <source>
        <dbReference type="Proteomes" id="UP001470230"/>
    </source>
</evidence>
<dbReference type="Pfam" id="PF05704">
    <property type="entry name" value="Caps_synth"/>
    <property type="match status" value="1"/>
</dbReference>
<name>A0ABR2I4U4_9EUKA</name>
<dbReference type="EMBL" id="JAPFFF010000020">
    <property type="protein sequence ID" value="KAK8857340.1"/>
    <property type="molecule type" value="Genomic_DNA"/>
</dbReference>
<dbReference type="InterPro" id="IPR029063">
    <property type="entry name" value="SAM-dependent_MTases_sf"/>
</dbReference>
<evidence type="ECO:0000313" key="1">
    <source>
        <dbReference type="EMBL" id="KAK8857340.1"/>
    </source>
</evidence>
<keyword evidence="2" id="KW-1185">Reference proteome</keyword>
<accession>A0ABR2I4U4</accession>
<dbReference type="Gene3D" id="3.40.50.150">
    <property type="entry name" value="Vaccinia Virus protein VP39"/>
    <property type="match status" value="1"/>
</dbReference>
<organism evidence="1 2">
    <name type="scientific">Tritrichomonas musculus</name>
    <dbReference type="NCBI Taxonomy" id="1915356"/>
    <lineage>
        <taxon>Eukaryota</taxon>
        <taxon>Metamonada</taxon>
        <taxon>Parabasalia</taxon>
        <taxon>Tritrichomonadida</taxon>
        <taxon>Tritrichomonadidae</taxon>
        <taxon>Tritrichomonas</taxon>
    </lineage>
</organism>
<dbReference type="InterPro" id="IPR008441">
    <property type="entry name" value="AfumC-like_glycosyl_Trfase"/>
</dbReference>
<dbReference type="Proteomes" id="UP001470230">
    <property type="component" value="Unassembled WGS sequence"/>
</dbReference>
<dbReference type="InterPro" id="IPR029044">
    <property type="entry name" value="Nucleotide-diphossugar_trans"/>
</dbReference>
<protein>
    <recommendedName>
        <fullName evidence="3">Capsular polysaccharide synthesis protein</fullName>
    </recommendedName>
</protein>
<sequence length="525" mass="63318">MFSTSIKHLRIFQRFIFFLLTAFLIKDIFFSYSKHPIFNLFISKNQLINNDQFDNLFLEPYLLPKEKKLFYKYLDLSHIFFEFGSGGFTHQAAKRRLKIYSVEISDSWHYLLKNEFEQILKKVAIIAEKDKYYTKFDINITYLLVELQSNLKITNKDRQKYVKIYNHTKYKSDFIVINGIYKFSCVMNIYQEIDKNTIIFLHGLEKKQNCSLITEYYDIIEQTDRSFILKKKDQIIQMTKEVLKKVEHDDFRFKNKKKIKVSQLKKSFHNIYEKYKYSNNSEIIKPKNNNIWVFWYQGFDSLPIIVQMCITSLRKHFHNGNITYLDKNNYKQHAYIPKYIIQKFEDKKMTITFFSDILRSVLLSTHGGMWLDATIFVSSEIPSNIFNMPYFTIHCDSNFPSIMGKWTGFLQYSYANNIVPKFCMEALFAYWEKFDSRIDYLQLDIFFLFGYDYIPAFRRMIESVPLSNDVYDLFNNANDQFSQKKFNFIMEQSLFFKMSWKKEFIEEENGHKTIYGYLKHELLDK</sequence>
<reference evidence="1 2" key="1">
    <citation type="submission" date="2024-04" db="EMBL/GenBank/DDBJ databases">
        <title>Tritrichomonas musculus Genome.</title>
        <authorList>
            <person name="Alves-Ferreira E."/>
            <person name="Grigg M."/>
            <person name="Lorenzi H."/>
            <person name="Galac M."/>
        </authorList>
    </citation>
    <scope>NUCLEOTIDE SEQUENCE [LARGE SCALE GENOMIC DNA]</scope>
    <source>
        <strain evidence="1 2">EAF2021</strain>
    </source>
</reference>
<gene>
    <name evidence="1" type="ORF">M9Y10_015744</name>
</gene>
<evidence type="ECO:0008006" key="3">
    <source>
        <dbReference type="Google" id="ProtNLM"/>
    </source>
</evidence>
<dbReference type="SUPFAM" id="SSF53448">
    <property type="entry name" value="Nucleotide-diphospho-sugar transferases"/>
    <property type="match status" value="1"/>
</dbReference>
<comment type="caution">
    <text evidence="1">The sequence shown here is derived from an EMBL/GenBank/DDBJ whole genome shotgun (WGS) entry which is preliminary data.</text>
</comment>